<sequence>MFDTTSLDLQSCDLEDAIAALYPEDVFTDEALSVVSSSSESDLGSFCGSPCCFSASSDEAEFRLAASVIPQDIEHNDATKTDGIELCQMIETAQVDVQGPRKVNRRPWSRDEHERFVEAVRTFSSIDARTSNGRVYVGLGHGVAELIAETVGTRTVAQVRSHAQKFFLRQLREPE</sequence>
<dbReference type="SMART" id="SM00717">
    <property type="entry name" value="SANT"/>
    <property type="match status" value="1"/>
</dbReference>
<dbReference type="PANTHER" id="PTHR12802">
    <property type="entry name" value="SWI/SNF COMPLEX-RELATED"/>
    <property type="match status" value="1"/>
</dbReference>
<organism evidence="3">
    <name type="scientific">Guillardia theta (strain CCMP2712)</name>
    <name type="common">Cryptophyte</name>
    <dbReference type="NCBI Taxonomy" id="905079"/>
    <lineage>
        <taxon>Eukaryota</taxon>
        <taxon>Cryptophyceae</taxon>
        <taxon>Pyrenomonadales</taxon>
        <taxon>Geminigeraceae</taxon>
        <taxon>Guillardia</taxon>
    </lineage>
</organism>
<dbReference type="EMBL" id="JH993056">
    <property type="protein sequence ID" value="EKX37650.1"/>
    <property type="molecule type" value="Genomic_DNA"/>
</dbReference>
<dbReference type="AlphaFoldDB" id="L1IPA4"/>
<evidence type="ECO:0000313" key="5">
    <source>
        <dbReference type="Proteomes" id="UP000011087"/>
    </source>
</evidence>
<proteinExistence type="predicted"/>
<dbReference type="RefSeq" id="XP_005824630.1">
    <property type="nucleotide sequence ID" value="XM_005824573.1"/>
</dbReference>
<reference evidence="5" key="2">
    <citation type="submission" date="2012-11" db="EMBL/GenBank/DDBJ databases">
        <authorList>
            <person name="Kuo A."/>
            <person name="Curtis B.A."/>
            <person name="Tanifuji G."/>
            <person name="Burki F."/>
            <person name="Gruber A."/>
            <person name="Irimia M."/>
            <person name="Maruyama S."/>
            <person name="Arias M.C."/>
            <person name="Ball S.G."/>
            <person name="Gile G.H."/>
            <person name="Hirakawa Y."/>
            <person name="Hopkins J.F."/>
            <person name="Rensing S.A."/>
            <person name="Schmutz J."/>
            <person name="Symeonidi A."/>
            <person name="Elias M."/>
            <person name="Eveleigh R.J."/>
            <person name="Herman E.K."/>
            <person name="Klute M.J."/>
            <person name="Nakayama T."/>
            <person name="Obornik M."/>
            <person name="Reyes-Prieto A."/>
            <person name="Armbrust E.V."/>
            <person name="Aves S.J."/>
            <person name="Beiko R.G."/>
            <person name="Coutinho P."/>
            <person name="Dacks J.B."/>
            <person name="Durnford D.G."/>
            <person name="Fast N.M."/>
            <person name="Green B.R."/>
            <person name="Grisdale C."/>
            <person name="Hempe F."/>
            <person name="Henrissat B."/>
            <person name="Hoppner M.P."/>
            <person name="Ishida K.-I."/>
            <person name="Kim E."/>
            <person name="Koreny L."/>
            <person name="Kroth P.G."/>
            <person name="Liu Y."/>
            <person name="Malik S.-B."/>
            <person name="Maier U.G."/>
            <person name="McRose D."/>
            <person name="Mock T."/>
            <person name="Neilson J.A."/>
            <person name="Onodera N.T."/>
            <person name="Poole A.M."/>
            <person name="Pritham E.J."/>
            <person name="Richards T.A."/>
            <person name="Rocap G."/>
            <person name="Roy S.W."/>
            <person name="Sarai C."/>
            <person name="Schaack S."/>
            <person name="Shirato S."/>
            <person name="Slamovits C.H."/>
            <person name="Spencer D.F."/>
            <person name="Suzuki S."/>
            <person name="Worden A.Z."/>
            <person name="Zauner S."/>
            <person name="Barry K."/>
            <person name="Bell C."/>
            <person name="Bharti A.K."/>
            <person name="Crow J.A."/>
            <person name="Grimwood J."/>
            <person name="Kramer R."/>
            <person name="Lindquist E."/>
            <person name="Lucas S."/>
            <person name="Salamov A."/>
            <person name="McFadden G.I."/>
            <person name="Lane C.E."/>
            <person name="Keeling P.J."/>
            <person name="Gray M.W."/>
            <person name="Grigoriev I.V."/>
            <person name="Archibald J.M."/>
        </authorList>
    </citation>
    <scope>NUCLEOTIDE SEQUENCE</scope>
    <source>
        <strain evidence="5">CCMP2712</strain>
    </source>
</reference>
<dbReference type="CDD" id="cd00167">
    <property type="entry name" value="SANT"/>
    <property type="match status" value="1"/>
</dbReference>
<dbReference type="Proteomes" id="UP000011087">
    <property type="component" value="Unassembled WGS sequence"/>
</dbReference>
<reference evidence="3 5" key="1">
    <citation type="journal article" date="2012" name="Nature">
        <title>Algal genomes reveal evolutionary mosaicism and the fate of nucleomorphs.</title>
        <authorList>
            <consortium name="DOE Joint Genome Institute"/>
            <person name="Curtis B.A."/>
            <person name="Tanifuji G."/>
            <person name="Burki F."/>
            <person name="Gruber A."/>
            <person name="Irimia M."/>
            <person name="Maruyama S."/>
            <person name="Arias M.C."/>
            <person name="Ball S.G."/>
            <person name="Gile G.H."/>
            <person name="Hirakawa Y."/>
            <person name="Hopkins J.F."/>
            <person name="Kuo A."/>
            <person name="Rensing S.A."/>
            <person name="Schmutz J."/>
            <person name="Symeonidi A."/>
            <person name="Elias M."/>
            <person name="Eveleigh R.J."/>
            <person name="Herman E.K."/>
            <person name="Klute M.J."/>
            <person name="Nakayama T."/>
            <person name="Obornik M."/>
            <person name="Reyes-Prieto A."/>
            <person name="Armbrust E.V."/>
            <person name="Aves S.J."/>
            <person name="Beiko R.G."/>
            <person name="Coutinho P."/>
            <person name="Dacks J.B."/>
            <person name="Durnford D.G."/>
            <person name="Fast N.M."/>
            <person name="Green B.R."/>
            <person name="Grisdale C.J."/>
            <person name="Hempel F."/>
            <person name="Henrissat B."/>
            <person name="Hoppner M.P."/>
            <person name="Ishida K."/>
            <person name="Kim E."/>
            <person name="Koreny L."/>
            <person name="Kroth P.G."/>
            <person name="Liu Y."/>
            <person name="Malik S.B."/>
            <person name="Maier U.G."/>
            <person name="McRose D."/>
            <person name="Mock T."/>
            <person name="Neilson J.A."/>
            <person name="Onodera N.T."/>
            <person name="Poole A.M."/>
            <person name="Pritham E.J."/>
            <person name="Richards T.A."/>
            <person name="Rocap G."/>
            <person name="Roy S.W."/>
            <person name="Sarai C."/>
            <person name="Schaack S."/>
            <person name="Shirato S."/>
            <person name="Slamovits C.H."/>
            <person name="Spencer D.F."/>
            <person name="Suzuki S."/>
            <person name="Worden A.Z."/>
            <person name="Zauner S."/>
            <person name="Barry K."/>
            <person name="Bell C."/>
            <person name="Bharti A.K."/>
            <person name="Crow J.A."/>
            <person name="Grimwood J."/>
            <person name="Kramer R."/>
            <person name="Lindquist E."/>
            <person name="Lucas S."/>
            <person name="Salamov A."/>
            <person name="McFadden G.I."/>
            <person name="Lane C.E."/>
            <person name="Keeling P.J."/>
            <person name="Gray M.W."/>
            <person name="Grigoriev I.V."/>
            <person name="Archibald J.M."/>
        </authorList>
    </citation>
    <scope>NUCLEOTIDE SEQUENCE</scope>
    <source>
        <strain evidence="3 5">CCMP2712</strain>
    </source>
</reference>
<evidence type="ECO:0000259" key="2">
    <source>
        <dbReference type="SMART" id="SM00717"/>
    </source>
</evidence>
<protein>
    <recommendedName>
        <fullName evidence="2">Myb-like domain-containing protein</fullName>
    </recommendedName>
</protein>
<evidence type="ECO:0000313" key="4">
    <source>
        <dbReference type="EnsemblProtists" id="EKX37650"/>
    </source>
</evidence>
<dbReference type="PaxDb" id="55529-EKX37650"/>
<keyword evidence="1" id="KW-0539">Nucleus</keyword>
<gene>
    <name evidence="3" type="ORF">GUITHDRAFT_116128</name>
</gene>
<name>L1IPA4_GUITC</name>
<dbReference type="InterPro" id="IPR001005">
    <property type="entry name" value="SANT/Myb"/>
</dbReference>
<evidence type="ECO:0000256" key="1">
    <source>
        <dbReference type="ARBA" id="ARBA00023242"/>
    </source>
</evidence>
<evidence type="ECO:0000313" key="3">
    <source>
        <dbReference type="EMBL" id="EKX37650.1"/>
    </source>
</evidence>
<dbReference type="KEGG" id="gtt:GUITHDRAFT_116128"/>
<reference evidence="4" key="3">
    <citation type="submission" date="2015-06" db="UniProtKB">
        <authorList>
            <consortium name="EnsemblProtists"/>
        </authorList>
    </citation>
    <scope>IDENTIFICATION</scope>
</reference>
<accession>L1IPA4</accession>
<feature type="domain" description="Myb-like" evidence="2">
    <location>
        <begin position="104"/>
        <end position="169"/>
    </location>
</feature>
<dbReference type="InterPro" id="IPR009057">
    <property type="entry name" value="Homeodomain-like_sf"/>
</dbReference>
<dbReference type="HOGENOM" id="CLU_123601_0_0_1"/>
<dbReference type="Gene3D" id="1.10.10.60">
    <property type="entry name" value="Homeodomain-like"/>
    <property type="match status" value="1"/>
</dbReference>
<dbReference type="OrthoDB" id="118550at2759"/>
<dbReference type="EnsemblProtists" id="EKX37650">
    <property type="protein sequence ID" value="EKX37650"/>
    <property type="gene ID" value="GUITHDRAFT_116128"/>
</dbReference>
<keyword evidence="5" id="KW-1185">Reference proteome</keyword>
<dbReference type="SUPFAM" id="SSF46689">
    <property type="entry name" value="Homeodomain-like"/>
    <property type="match status" value="1"/>
</dbReference>
<dbReference type="GeneID" id="17294402"/>